<gene>
    <name evidence="1" type="ORF">BSAL_70720</name>
</gene>
<feature type="non-terminal residue" evidence="1">
    <location>
        <position position="246"/>
    </location>
</feature>
<reference evidence="2" key="1">
    <citation type="submission" date="2015-09" db="EMBL/GenBank/DDBJ databases">
        <authorList>
            <consortium name="Pathogen Informatics"/>
        </authorList>
    </citation>
    <scope>NUCLEOTIDE SEQUENCE [LARGE SCALE GENOMIC DNA]</scope>
    <source>
        <strain evidence="2">Lake Konstanz</strain>
    </source>
</reference>
<keyword evidence="2" id="KW-1185">Reference proteome</keyword>
<dbReference type="EMBL" id="CYKH01000531">
    <property type="protein sequence ID" value="CUG05051.1"/>
    <property type="molecule type" value="Genomic_DNA"/>
</dbReference>
<sequence>MLSSWMALMASLTNDIEALRGIERAEEADRQALIVEERSCVAHLVRKIRNASKGKKVVDSDDDDDASIAKAHAQGSSLLFKFKLVAERRQIEWDLYEAKCRELRRSFEETNDPALFDAVEALPAPGHYSKHLLRQQQKAQQQAVAEKPVEVLVEPVATHAVVLAPLSHSQAALLPHPPAVVELPYAVKQAMQEEGFARASIILEERASRRTHSNTFKISLIEGDDDMRARTWNRESTDAEIARREE</sequence>
<protein>
    <submittedName>
        <fullName evidence="1">Uncharacterized protein</fullName>
    </submittedName>
</protein>
<organism evidence="1 2">
    <name type="scientific">Bodo saltans</name>
    <name type="common">Flagellated protozoan</name>
    <dbReference type="NCBI Taxonomy" id="75058"/>
    <lineage>
        <taxon>Eukaryota</taxon>
        <taxon>Discoba</taxon>
        <taxon>Euglenozoa</taxon>
        <taxon>Kinetoplastea</taxon>
        <taxon>Metakinetoplastina</taxon>
        <taxon>Eubodonida</taxon>
        <taxon>Bodonidae</taxon>
        <taxon>Bodo</taxon>
    </lineage>
</organism>
<proteinExistence type="predicted"/>
<evidence type="ECO:0000313" key="1">
    <source>
        <dbReference type="EMBL" id="CUG05051.1"/>
    </source>
</evidence>
<accession>A0A0S4IWB5</accession>
<dbReference type="AlphaFoldDB" id="A0A0S4IWB5"/>
<name>A0A0S4IWB5_BODSA</name>
<dbReference type="Proteomes" id="UP000051952">
    <property type="component" value="Unassembled WGS sequence"/>
</dbReference>
<dbReference type="VEuPathDB" id="TriTrypDB:BSAL_70720"/>
<evidence type="ECO:0000313" key="2">
    <source>
        <dbReference type="Proteomes" id="UP000051952"/>
    </source>
</evidence>